<keyword evidence="11" id="KW-0325">Glycoprotein</keyword>
<dbReference type="GO" id="GO:0005524">
    <property type="term" value="F:ATP binding"/>
    <property type="evidence" value="ECO:0007669"/>
    <property type="project" value="UniProtKB-KW"/>
</dbReference>
<evidence type="ECO:0000256" key="9">
    <source>
        <dbReference type="ARBA" id="ARBA00022989"/>
    </source>
</evidence>
<comment type="subcellular location">
    <subcellularLocation>
        <location evidence="1">Membrane</location>
        <topology evidence="1">Multi-pass membrane protein</topology>
    </subcellularLocation>
</comment>
<dbReference type="CDD" id="cd18578">
    <property type="entry name" value="ABC_6TM_Pgp_ABCB1_D2_like"/>
    <property type="match status" value="1"/>
</dbReference>
<dbReference type="SMART" id="SM00382">
    <property type="entry name" value="AAA"/>
    <property type="match status" value="2"/>
</dbReference>
<dbReference type="GO" id="GO:0005743">
    <property type="term" value="C:mitochondrial inner membrane"/>
    <property type="evidence" value="ECO:0007669"/>
    <property type="project" value="TreeGrafter"/>
</dbReference>
<feature type="transmembrane region" description="Helical" evidence="13">
    <location>
        <begin position="163"/>
        <end position="181"/>
    </location>
</feature>
<evidence type="ECO:0000256" key="7">
    <source>
        <dbReference type="ARBA" id="ARBA00022840"/>
    </source>
</evidence>
<feature type="region of interest" description="Disordered" evidence="12">
    <location>
        <begin position="467"/>
        <end position="498"/>
    </location>
</feature>
<evidence type="ECO:0000256" key="12">
    <source>
        <dbReference type="SAM" id="MobiDB-lite"/>
    </source>
</evidence>
<dbReference type="InterPro" id="IPR011527">
    <property type="entry name" value="ABC1_TM_dom"/>
</dbReference>
<dbReference type="GO" id="GO:0016887">
    <property type="term" value="F:ATP hydrolysis activity"/>
    <property type="evidence" value="ECO:0007669"/>
    <property type="project" value="InterPro"/>
</dbReference>
<dbReference type="InterPro" id="IPR017871">
    <property type="entry name" value="ABC_transporter-like_CS"/>
</dbReference>
<evidence type="ECO:0000256" key="4">
    <source>
        <dbReference type="ARBA" id="ARBA00022692"/>
    </source>
</evidence>
<feature type="transmembrane region" description="Helical" evidence="13">
    <location>
        <begin position="128"/>
        <end position="151"/>
    </location>
</feature>
<dbReference type="FunFam" id="3.40.50.300:FF:000479">
    <property type="entry name" value="Multidrug resistance protein 1A"/>
    <property type="match status" value="1"/>
</dbReference>
<comment type="similarity">
    <text evidence="2">Belongs to the ABC transporter superfamily. ABCB family. Multidrug resistance exporter (TC 3.A.1.201) subfamily.</text>
</comment>
<dbReference type="FunFam" id="1.20.1560.10:FF:000009">
    <property type="entry name" value="ABC transporter B family member 1"/>
    <property type="match status" value="1"/>
</dbReference>
<keyword evidence="10 13" id="KW-0472">Membrane</keyword>
<name>A0AAD9KRJ8_RIDPI</name>
<feature type="domain" description="ABC transporter" evidence="14">
    <location>
        <begin position="227"/>
        <end position="463"/>
    </location>
</feature>
<dbReference type="GO" id="GO:0090374">
    <property type="term" value="P:oligopeptide export from mitochondrion"/>
    <property type="evidence" value="ECO:0007669"/>
    <property type="project" value="TreeGrafter"/>
</dbReference>
<evidence type="ECO:0000256" key="6">
    <source>
        <dbReference type="ARBA" id="ARBA00022741"/>
    </source>
</evidence>
<dbReference type="Gene3D" id="3.40.50.300">
    <property type="entry name" value="P-loop containing nucleotide triphosphate hydrolases"/>
    <property type="match status" value="2"/>
</dbReference>
<keyword evidence="7" id="KW-0067">ATP-binding</keyword>
<dbReference type="PANTHER" id="PTHR43394">
    <property type="entry name" value="ATP-DEPENDENT PERMEASE MDL1, MITOCHONDRIAL"/>
    <property type="match status" value="1"/>
</dbReference>
<evidence type="ECO:0000256" key="8">
    <source>
        <dbReference type="ARBA" id="ARBA00022967"/>
    </source>
</evidence>
<organism evidence="16 17">
    <name type="scientific">Ridgeia piscesae</name>
    <name type="common">Tubeworm</name>
    <dbReference type="NCBI Taxonomy" id="27915"/>
    <lineage>
        <taxon>Eukaryota</taxon>
        <taxon>Metazoa</taxon>
        <taxon>Spiralia</taxon>
        <taxon>Lophotrochozoa</taxon>
        <taxon>Annelida</taxon>
        <taxon>Polychaeta</taxon>
        <taxon>Sedentaria</taxon>
        <taxon>Canalipalpata</taxon>
        <taxon>Sabellida</taxon>
        <taxon>Siboglinidae</taxon>
        <taxon>Ridgeia</taxon>
    </lineage>
</organism>
<accession>A0AAD9KRJ8</accession>
<gene>
    <name evidence="16" type="ORF">NP493_686g01047</name>
</gene>
<evidence type="ECO:0000256" key="13">
    <source>
        <dbReference type="SAM" id="Phobius"/>
    </source>
</evidence>
<feature type="domain" description="ABC transporter" evidence="14">
    <location>
        <begin position="866"/>
        <end position="1156"/>
    </location>
</feature>
<evidence type="ECO:0000256" key="1">
    <source>
        <dbReference type="ARBA" id="ARBA00004141"/>
    </source>
</evidence>
<evidence type="ECO:0000256" key="3">
    <source>
        <dbReference type="ARBA" id="ARBA00022448"/>
    </source>
</evidence>
<dbReference type="GO" id="GO:0015421">
    <property type="term" value="F:ABC-type oligopeptide transporter activity"/>
    <property type="evidence" value="ECO:0007669"/>
    <property type="project" value="TreeGrafter"/>
</dbReference>
<evidence type="ECO:0000256" key="5">
    <source>
        <dbReference type="ARBA" id="ARBA00022737"/>
    </source>
</evidence>
<dbReference type="InterPro" id="IPR003593">
    <property type="entry name" value="AAA+_ATPase"/>
</dbReference>
<proteinExistence type="inferred from homology"/>
<dbReference type="FunFam" id="3.40.50.300:FF:002695">
    <property type="entry name" value="ABC multidrug transporter, putative"/>
    <property type="match status" value="1"/>
</dbReference>
<feature type="transmembrane region" description="Helical" evidence="13">
    <location>
        <begin position="767"/>
        <end position="792"/>
    </location>
</feature>
<feature type="domain" description="ABC transmembrane type-1" evidence="15">
    <location>
        <begin position="544"/>
        <end position="830"/>
    </location>
</feature>
<dbReference type="PROSITE" id="PS50929">
    <property type="entry name" value="ABC_TM1F"/>
    <property type="match status" value="2"/>
</dbReference>
<evidence type="ECO:0000259" key="14">
    <source>
        <dbReference type="PROSITE" id="PS50893"/>
    </source>
</evidence>
<feature type="transmembrane region" description="Helical" evidence="13">
    <location>
        <begin position="51"/>
        <end position="71"/>
    </location>
</feature>
<dbReference type="InterPro" id="IPR039421">
    <property type="entry name" value="Type_1_exporter"/>
</dbReference>
<feature type="transmembrane region" description="Helical" evidence="13">
    <location>
        <begin position="25"/>
        <end position="45"/>
    </location>
</feature>
<dbReference type="Proteomes" id="UP001209878">
    <property type="component" value="Unassembled WGS sequence"/>
</dbReference>
<evidence type="ECO:0000256" key="10">
    <source>
        <dbReference type="ARBA" id="ARBA00023136"/>
    </source>
</evidence>
<dbReference type="CDD" id="cd03249">
    <property type="entry name" value="ABC_MTABC3_MDL1_MDL2"/>
    <property type="match status" value="2"/>
</dbReference>
<dbReference type="EMBL" id="JAODUO010000685">
    <property type="protein sequence ID" value="KAK2176084.1"/>
    <property type="molecule type" value="Genomic_DNA"/>
</dbReference>
<dbReference type="InterPro" id="IPR027417">
    <property type="entry name" value="P-loop_NTPase"/>
</dbReference>
<dbReference type="InterPro" id="IPR036640">
    <property type="entry name" value="ABC1_TM_sf"/>
</dbReference>
<dbReference type="PROSITE" id="PS50893">
    <property type="entry name" value="ABC_TRANSPORTER_2"/>
    <property type="match status" value="2"/>
</dbReference>
<keyword evidence="17" id="KW-1185">Reference proteome</keyword>
<dbReference type="SUPFAM" id="SSF52540">
    <property type="entry name" value="P-loop containing nucleoside triphosphate hydrolases"/>
    <property type="match status" value="2"/>
</dbReference>
<dbReference type="Pfam" id="PF00005">
    <property type="entry name" value="ABC_tran"/>
    <property type="match status" value="3"/>
</dbReference>
<dbReference type="Pfam" id="PF00664">
    <property type="entry name" value="ABC_membrane"/>
    <property type="match status" value="2"/>
</dbReference>
<dbReference type="CDD" id="cd18577">
    <property type="entry name" value="ABC_6TM_Pgp_ABCB1_D1_like"/>
    <property type="match status" value="1"/>
</dbReference>
<evidence type="ECO:0000256" key="11">
    <source>
        <dbReference type="ARBA" id="ARBA00023180"/>
    </source>
</evidence>
<keyword evidence="8" id="KW-1278">Translocase</keyword>
<feature type="transmembrane region" description="Helical" evidence="13">
    <location>
        <begin position="584"/>
        <end position="609"/>
    </location>
</feature>
<dbReference type="InterPro" id="IPR003439">
    <property type="entry name" value="ABC_transporter-like_ATP-bd"/>
</dbReference>
<dbReference type="PROSITE" id="PS00211">
    <property type="entry name" value="ABC_TRANSPORTER_1"/>
    <property type="match status" value="2"/>
</dbReference>
<reference evidence="16" key="1">
    <citation type="journal article" date="2023" name="Mol. Biol. Evol.">
        <title>Third-Generation Sequencing Reveals the Adaptive Role of the Epigenome in Three Deep-Sea Polychaetes.</title>
        <authorList>
            <person name="Perez M."/>
            <person name="Aroh O."/>
            <person name="Sun Y."/>
            <person name="Lan Y."/>
            <person name="Juniper S.K."/>
            <person name="Young C.R."/>
            <person name="Angers B."/>
            <person name="Qian P.Y."/>
        </authorList>
    </citation>
    <scope>NUCLEOTIDE SEQUENCE</scope>
    <source>
        <strain evidence="16">R07B-5</strain>
    </source>
</reference>
<dbReference type="SUPFAM" id="SSF90123">
    <property type="entry name" value="ABC transporter transmembrane region"/>
    <property type="match status" value="2"/>
</dbReference>
<evidence type="ECO:0000313" key="16">
    <source>
        <dbReference type="EMBL" id="KAK2176084.1"/>
    </source>
</evidence>
<feature type="transmembrane region" description="Helical" evidence="13">
    <location>
        <begin position="539"/>
        <end position="564"/>
    </location>
</feature>
<evidence type="ECO:0000256" key="2">
    <source>
        <dbReference type="ARBA" id="ARBA00007577"/>
    </source>
</evidence>
<evidence type="ECO:0008006" key="18">
    <source>
        <dbReference type="Google" id="ProtNLM"/>
    </source>
</evidence>
<keyword evidence="9 13" id="KW-1133">Transmembrane helix</keyword>
<comment type="caution">
    <text evidence="16">The sequence shown here is derived from an EMBL/GenBank/DDBJ whole genome shotgun (WGS) entry which is preliminary data.</text>
</comment>
<evidence type="ECO:0000313" key="17">
    <source>
        <dbReference type="Proteomes" id="UP001209878"/>
    </source>
</evidence>
<dbReference type="AlphaFoldDB" id="A0AAD9KRJ8"/>
<feature type="domain" description="ABC transmembrane type-1" evidence="15">
    <location>
        <begin position="12"/>
        <end position="192"/>
    </location>
</feature>
<keyword evidence="5" id="KW-0677">Repeat</keyword>
<dbReference type="PANTHER" id="PTHR43394:SF27">
    <property type="entry name" value="ATP-DEPENDENT TRANSLOCASE ABCB1-LIKE"/>
    <property type="match status" value="1"/>
</dbReference>
<keyword evidence="6" id="KW-0547">Nucleotide-binding</keyword>
<sequence length="1158" mass="126734">MFDNIIVLSACSDVDKFQEGISNKIGNFFQSISTFILGFIIGFVYGWKLCLVILAVSPLLVFSGIFMTHLVTGASTNESAAYAKAGAVAEEVISSIRTVAAFGGEQKECDRYRANLIEAKKFGIRMGIISAIGIGLIFFIMFCAYALAFWYGSKLVREGEMTAGNMITVFFSLLIGAFSLGNATPNLQTFGAGRAAAHALWQIIDRKPAIDSSSDEGVQPASIDGNIHFEDVVFTYPSRPGIQVLNGLSLDVAVGQTVALVGASGCGKSTVIQLIQRFYDPLGGAIYIDNQPINELNVRWLRHQIAIVSQEPVLFATTIAENIRYGQDGVGQDDIEKAAVKANAHDFIMKLPKKYETLVGERGAQLSGGQKQRIAIARAVVRDPKILLLDEATSALDTESEAAVQSALDMARKGRTTIVVAHRLSTIRTADLIIGIKDGEAVEKGSHDELMDLRGIYYDLVTRQMKTKDKENDGEEEEGETPAAVAERDVDDTDDVMDNKEPTCRLLSTEEDKCKEAVDVDNLPEASMLRILKLNSPEWPYITGGLATALIMGAQNPCFAIVFSEFLDVFRRPDLDEQKRLSNLYSLMFFVIAVVAGTAMFFQIFLFTVSGQYLTLRLRRTVFRSLLRQEIGYFDDPRRATGALVTRLSTDASAVHGASGVKLASTLQGGVSVIAGVLIGFFYSWELTLAILAFAPFLVMGGSLQVKMMSGNTGRSQSALEGAGQVATESMSSIRTVASLGKEEHFVNEYKKLTDIPYKRSLRMAHVIGLAFSFSQSLIYIVYGVSFYFGAWLIEHRGLQFVDVFKVFGAIVFGAMGMGQASSFVPDYAKAKSAAARIFHIIDRVPEIDAFSTDGLKPQSSTQGAVELQEVQFRYPSRPTVAVLKDMSIVIEPGKTVALVGRSGCGKSTIVQLLERFYDPNQGTLLIDGRRLGDYNLTWLRSQIGLVSQEPVLFNCSIAENIAYGDNSREVSMDEIIEAARQANIHNFIVSLPQVMVPSVQHPQLHCLPASGNGSFCPTSTTSLSPYLRLWFLEDYIHNFFVSLPQGYETNVGDKGVQMSGGQKQRIAIARALVRNPKILLLDEATSALDTESEKIVQDALDRAQQGRTSIVIAHRLSTIQNADCIFFIKHGRIVEMGTHSQLVAKKGAYFELNNSTI</sequence>
<dbReference type="Gene3D" id="1.20.1560.10">
    <property type="entry name" value="ABC transporter type 1, transmembrane domain"/>
    <property type="match status" value="1"/>
</dbReference>
<protein>
    <recommendedName>
        <fullName evidence="18">Multidrug resistance protein 1</fullName>
    </recommendedName>
</protein>
<keyword evidence="3" id="KW-0813">Transport</keyword>
<keyword evidence="4 13" id="KW-0812">Transmembrane</keyword>
<evidence type="ECO:0000259" key="15">
    <source>
        <dbReference type="PROSITE" id="PS50929"/>
    </source>
</evidence>